<dbReference type="PANTHER" id="PTHR47349:SF1">
    <property type="entry name" value="AER328WP"/>
    <property type="match status" value="1"/>
</dbReference>
<keyword evidence="4" id="KW-1185">Reference proteome</keyword>
<accession>A0A1E3QVJ3</accession>
<dbReference type="InterPro" id="IPR058934">
    <property type="entry name" value="YMC020W-like"/>
</dbReference>
<dbReference type="OrthoDB" id="5598028at2759"/>
<reference evidence="4" key="1">
    <citation type="submission" date="2016-05" db="EMBL/GenBank/DDBJ databases">
        <title>Comparative genomics of biotechnologically important yeasts.</title>
        <authorList>
            <consortium name="DOE Joint Genome Institute"/>
            <person name="Riley R."/>
            <person name="Haridas S."/>
            <person name="Wolfe K.H."/>
            <person name="Lopes M.R."/>
            <person name="Hittinger C.T."/>
            <person name="Goker M."/>
            <person name="Salamov A."/>
            <person name="Wisecaver J."/>
            <person name="Long T.M."/>
            <person name="Aerts A.L."/>
            <person name="Barry K."/>
            <person name="Choi C."/>
            <person name="Clum A."/>
            <person name="Coughlan A.Y."/>
            <person name="Deshpande S."/>
            <person name="Douglass A.P."/>
            <person name="Hanson S.J."/>
            <person name="Klenk H.-P."/>
            <person name="Labutti K."/>
            <person name="Lapidus A."/>
            <person name="Lindquist E."/>
            <person name="Lipzen A."/>
            <person name="Meier-Kolthoff J.P."/>
            <person name="Ohm R.A."/>
            <person name="Otillar R.P."/>
            <person name="Pangilinan J."/>
            <person name="Peng Y."/>
            <person name="Rokas A."/>
            <person name="Rosa C.A."/>
            <person name="Scheuner C."/>
            <person name="Sibirny A.A."/>
            <person name="Slot J.C."/>
            <person name="Stielow J.B."/>
            <person name="Sun H."/>
            <person name="Kurtzman C.P."/>
            <person name="Blackwell M."/>
            <person name="Grigoriev I.V."/>
            <person name="Jeffries T.W."/>
        </authorList>
    </citation>
    <scope>NUCLEOTIDE SEQUENCE [LARGE SCALE GENOMIC DNA]</scope>
    <source>
        <strain evidence="4">NRRL Y-12698</strain>
    </source>
</reference>
<evidence type="ECO:0000313" key="3">
    <source>
        <dbReference type="EMBL" id="ODQ81092.1"/>
    </source>
</evidence>
<evidence type="ECO:0000313" key="4">
    <source>
        <dbReference type="Proteomes" id="UP000094336"/>
    </source>
</evidence>
<name>A0A1E3QVJ3_9ASCO</name>
<dbReference type="GeneID" id="30146123"/>
<dbReference type="Pfam" id="PF26147">
    <property type="entry name" value="AB_HYDROLASE_YMC0-YMC35"/>
    <property type="match status" value="1"/>
</dbReference>
<dbReference type="InterPro" id="IPR058933">
    <property type="entry name" value="YMC020W-like_ab_hydrolase"/>
</dbReference>
<feature type="domain" description="YMC020W-like alpha/beta hydrolase" evidence="2">
    <location>
        <begin position="141"/>
        <end position="500"/>
    </location>
</feature>
<organism evidence="3 4">
    <name type="scientific">Babjeviella inositovora NRRL Y-12698</name>
    <dbReference type="NCBI Taxonomy" id="984486"/>
    <lineage>
        <taxon>Eukaryota</taxon>
        <taxon>Fungi</taxon>
        <taxon>Dikarya</taxon>
        <taxon>Ascomycota</taxon>
        <taxon>Saccharomycotina</taxon>
        <taxon>Pichiomycetes</taxon>
        <taxon>Serinales incertae sedis</taxon>
        <taxon>Babjeviella</taxon>
    </lineage>
</organism>
<dbReference type="PANTHER" id="PTHR47349">
    <property type="entry name" value="CHROMOSOME 8, WHOLE GENOME SHOTGUN SEQUENCE"/>
    <property type="match status" value="1"/>
</dbReference>
<dbReference type="Proteomes" id="UP000094336">
    <property type="component" value="Unassembled WGS sequence"/>
</dbReference>
<sequence>MAKPVSGQRPVSPNSSKDNAASESDVDKVVSATGDFLSQPPSAPVWSMRSYWPTSFRPGTSSEIKDKEISQPAKLLSNTLHNSDNHTDAILFKPHIAGEEVPSNAVDTSKASNIIVPEIAHVLPKYSLLGSMYSFVSEKLHTPTNEPHLFHMPNPTLKPIKRVLIIGVHGFFPNKFLRPIIGHPTGTSFKFIDEAEKAIVNYFHSHEGVDIENLVIQKIALEKEGKIFDRVDFFFNLMYKWRDDVLKADFIYIAAHSQGVPVTTILLGKLISLGFFEGSSPKQKIGILGMAGINNGPFFGMDQALFVKLYKTLENESLLELFEFQKMGTLQSAKLLESLKIVINYNVKICYVASLNDPLVPVYSALNLEYNHANIYRGIFIDENPSTTSPFLKKLLEMNLNLLNTGHKDHGLLKNLSKFLQGPLTGSGHSTLYGDSNVYQSSLQFILETTTGSSSKDNSKNNVLAITMASGHEQFEARKLSQQGGNPYITPWCLRGMLTEYGETYGNKEGTQGEMDLAELVDVFDTWKPEEKSLKQLKYSLSGLKAKL</sequence>
<evidence type="ECO:0000256" key="1">
    <source>
        <dbReference type="SAM" id="MobiDB-lite"/>
    </source>
</evidence>
<dbReference type="AlphaFoldDB" id="A0A1E3QVJ3"/>
<gene>
    <name evidence="3" type="ORF">BABINDRAFT_160501</name>
</gene>
<dbReference type="EMBL" id="KV454428">
    <property type="protein sequence ID" value="ODQ81092.1"/>
    <property type="molecule type" value="Genomic_DNA"/>
</dbReference>
<feature type="compositionally biased region" description="Polar residues" evidence="1">
    <location>
        <begin position="9"/>
        <end position="22"/>
    </location>
</feature>
<dbReference type="GO" id="GO:0071561">
    <property type="term" value="C:nucleus-vacuole junction"/>
    <property type="evidence" value="ECO:0007669"/>
    <property type="project" value="EnsemblFungi"/>
</dbReference>
<protein>
    <recommendedName>
        <fullName evidence="2">YMC020W-like alpha/beta hydrolase domain-containing protein</fullName>
    </recommendedName>
</protein>
<proteinExistence type="predicted"/>
<feature type="region of interest" description="Disordered" evidence="1">
    <location>
        <begin position="1"/>
        <end position="35"/>
    </location>
</feature>
<dbReference type="GO" id="GO:0005774">
    <property type="term" value="C:vacuolar membrane"/>
    <property type="evidence" value="ECO:0007669"/>
    <property type="project" value="EnsemblFungi"/>
</dbReference>
<evidence type="ECO:0000259" key="2">
    <source>
        <dbReference type="Pfam" id="PF26147"/>
    </source>
</evidence>
<dbReference type="RefSeq" id="XP_018986420.1">
    <property type="nucleotide sequence ID" value="XM_019128270.1"/>
</dbReference>